<feature type="chain" id="PRO_5038858682" evidence="1">
    <location>
        <begin position="23"/>
        <end position="552"/>
    </location>
</feature>
<feature type="domain" description="Fibronectin type-III" evidence="2">
    <location>
        <begin position="134"/>
        <end position="207"/>
    </location>
</feature>
<evidence type="ECO:0000256" key="1">
    <source>
        <dbReference type="SAM" id="SignalP"/>
    </source>
</evidence>
<dbReference type="InterPro" id="IPR008964">
    <property type="entry name" value="Invasin/intimin_cell_adhesion"/>
</dbReference>
<keyword evidence="5" id="KW-1185">Reference proteome</keyword>
<accession>A0A2N0UKD5</accession>
<dbReference type="Gene3D" id="2.60.40.1080">
    <property type="match status" value="1"/>
</dbReference>
<evidence type="ECO:0000313" key="4">
    <source>
        <dbReference type="EMBL" id="PKD27444.1"/>
    </source>
</evidence>
<dbReference type="EMBL" id="NNSR01000070">
    <property type="protein sequence ID" value="PKD27444.1"/>
    <property type="molecule type" value="Genomic_DNA"/>
</dbReference>
<dbReference type="Gene3D" id="2.60.40.10">
    <property type="entry name" value="Immunoglobulins"/>
    <property type="match status" value="3"/>
</dbReference>
<gene>
    <name evidence="4" type="ORF">RBATCC27255_01549</name>
</gene>
<sequence>MKTKRIMPLLLSVIMTAGAVTAVPFKASAAELNAPVVSSQSARSSLATPKISKAESVNNGVKISWGRVNGAARYRVYYKGSKGWRRLADTTSTAYTDKAVSSGKNYTYTVRCLSADAKRFTSGYDSKGKSVKFLSVPKITKTENVYGGVKLSWNRVSGAEKYRVYCKKNNKWKGLGNTTSTSFIDTKAMSDHNCTYTVRCITKDGRNFASGYDGKGKSILYTASPKLLNAGAAYGGIRIEWKEVIGAEKYRVYVKNGKNWKKLADTTSTEFTDKTAGSKGKYTYTVRCINPSENTFMSGFDSKGITVNAADKPYIMLDKVNLSIYKGKSYTLKEIISDRTKNAVWSSSNSKVATVDKNGKVTAKSKGVATITAKVNGYSATCKVTVIQPVKANKIISTAKSLVGKDAGKGCDIMKWYGNYDTTINAVACCCAGQMYLFNKAGALDMIPGGKTTSCGVVAVNFLEAGQLYRASDVKPGDLVIFSWNGKPTKYDSRLKAKGCKSLDHIELCIAVGGSTITTVGANNGGTECDDFRVRTRYKSNISCCCRPKYAK</sequence>
<comment type="caution">
    <text evidence="4">The sequence shown here is derived from an EMBL/GenBank/DDBJ whole genome shotgun (WGS) entry which is preliminary data.</text>
</comment>
<dbReference type="SUPFAM" id="SSF49265">
    <property type="entry name" value="Fibronectin type III"/>
    <property type="match status" value="1"/>
</dbReference>
<feature type="domain" description="Fibronectin type-III" evidence="2">
    <location>
        <begin position="222"/>
        <end position="294"/>
    </location>
</feature>
<dbReference type="Pfam" id="PF02368">
    <property type="entry name" value="Big_2"/>
    <property type="match status" value="1"/>
</dbReference>
<dbReference type="InterPro" id="IPR003343">
    <property type="entry name" value="Big_2"/>
</dbReference>
<dbReference type="SMART" id="SM00635">
    <property type="entry name" value="BID_2"/>
    <property type="match status" value="1"/>
</dbReference>
<dbReference type="SUPFAM" id="SSF49373">
    <property type="entry name" value="Invasin/intimin cell-adhesion fragments"/>
    <property type="match status" value="1"/>
</dbReference>
<reference evidence="4" key="1">
    <citation type="journal article" date="2018" name="Environ. Microbiol.">
        <title>Sporulation capability and amylosome conservation among diverse human colonic and rumen isolates of the keystone starch-degrader Ruminococcus bromii.</title>
        <authorList>
            <person name="Mukhopadhya I."/>
            <person name="Morais S."/>
            <person name="Laverde-Gomez J."/>
            <person name="Sheridan P.O."/>
            <person name="Walker A.W."/>
            <person name="Kelly W."/>
            <person name="Klieve A.V."/>
            <person name="Ouwerkerk D."/>
            <person name="Duncan S.H."/>
            <person name="Louis P."/>
            <person name="Koropatkin N."/>
            <person name="Cockburn D."/>
            <person name="Kibler R."/>
            <person name="Cooper P.J."/>
            <person name="Sandoval C."/>
            <person name="Crost E."/>
            <person name="Juge N."/>
            <person name="Bayer E.A."/>
            <person name="Flint H.J."/>
        </authorList>
    </citation>
    <scope>NUCLEOTIDE SEQUENCE [LARGE SCALE GENOMIC DNA]</scope>
    <source>
        <strain evidence="4">ATCC 27255</strain>
    </source>
</reference>
<feature type="domain" description="BIG2" evidence="3">
    <location>
        <begin position="311"/>
        <end position="385"/>
    </location>
</feature>
<dbReference type="Proteomes" id="UP000233425">
    <property type="component" value="Unassembled WGS sequence"/>
</dbReference>
<feature type="signal peptide" evidence="1">
    <location>
        <begin position="1"/>
        <end position="22"/>
    </location>
</feature>
<name>A0A2N0UKD5_9FIRM</name>
<dbReference type="InterPro" id="IPR003961">
    <property type="entry name" value="FN3_dom"/>
</dbReference>
<evidence type="ECO:0000313" key="5">
    <source>
        <dbReference type="Proteomes" id="UP000233425"/>
    </source>
</evidence>
<dbReference type="InterPro" id="IPR036116">
    <property type="entry name" value="FN3_sf"/>
</dbReference>
<proteinExistence type="predicted"/>
<evidence type="ECO:0000259" key="2">
    <source>
        <dbReference type="SMART" id="SM00060"/>
    </source>
</evidence>
<organism evidence="4 5">
    <name type="scientific">Ruminococcus bromii</name>
    <dbReference type="NCBI Taxonomy" id="40518"/>
    <lineage>
        <taxon>Bacteria</taxon>
        <taxon>Bacillati</taxon>
        <taxon>Bacillota</taxon>
        <taxon>Clostridia</taxon>
        <taxon>Eubacteriales</taxon>
        <taxon>Oscillospiraceae</taxon>
        <taxon>Ruminococcus</taxon>
    </lineage>
</organism>
<protein>
    <submittedName>
        <fullName evidence="4">Bacterial Ig-like domain (Group 2)</fullName>
    </submittedName>
</protein>
<evidence type="ECO:0000259" key="3">
    <source>
        <dbReference type="SMART" id="SM00635"/>
    </source>
</evidence>
<dbReference type="InterPro" id="IPR013783">
    <property type="entry name" value="Ig-like_fold"/>
</dbReference>
<dbReference type="RefSeq" id="WP_242958614.1">
    <property type="nucleotide sequence ID" value="NZ_CABMMZ010000070.1"/>
</dbReference>
<dbReference type="AlphaFoldDB" id="A0A2N0UKD5"/>
<feature type="domain" description="Fibronectin type-III" evidence="2">
    <location>
        <begin position="46"/>
        <end position="121"/>
    </location>
</feature>
<keyword evidence="1" id="KW-0732">Signal</keyword>
<dbReference type="SMART" id="SM00060">
    <property type="entry name" value="FN3"/>
    <property type="match status" value="3"/>
</dbReference>